<accession>A0A829YD56</accession>
<dbReference type="Pfam" id="PF09424">
    <property type="entry name" value="YqeY"/>
    <property type="match status" value="1"/>
</dbReference>
<comment type="caution">
    <text evidence="1">The sequence shown here is derived from an EMBL/GenBank/DDBJ whole genome shotgun (WGS) entry which is preliminary data.</text>
</comment>
<dbReference type="InterPro" id="IPR023168">
    <property type="entry name" value="GatB_Yqey_C_2"/>
</dbReference>
<dbReference type="Gene3D" id="1.10.10.410">
    <property type="match status" value="1"/>
</dbReference>
<dbReference type="Proteomes" id="UP000445000">
    <property type="component" value="Unassembled WGS sequence"/>
</dbReference>
<dbReference type="Gene3D" id="1.10.1510.10">
    <property type="entry name" value="Uncharacterised protein YqeY/AIM41 PF09424, N-terminal domain"/>
    <property type="match status" value="1"/>
</dbReference>
<proteinExistence type="predicted"/>
<sequence length="149" mass="16373">MSSLKDRITEDMKTAMKAKDTERLGTIRMITSAIKQREVDERIQLDDTQVLAVVEKMIKMRKESIAQFQSGGREDLVAKEQKEIDLLQGYMPQQLSDAEVDALIAQAIAESGATSIKEMGKAMALLKQKAQGRTDMASASAKLKAKLGG</sequence>
<dbReference type="SUPFAM" id="SSF89095">
    <property type="entry name" value="GatB/YqeY motif"/>
    <property type="match status" value="1"/>
</dbReference>
<dbReference type="RefSeq" id="WP_161812895.1">
    <property type="nucleotide sequence ID" value="NZ_BLJN01000003.1"/>
</dbReference>
<dbReference type="AlphaFoldDB" id="A0A829YD56"/>
<dbReference type="GO" id="GO:0016884">
    <property type="term" value="F:carbon-nitrogen ligase activity, with glutamine as amido-N-donor"/>
    <property type="evidence" value="ECO:0007669"/>
    <property type="project" value="InterPro"/>
</dbReference>
<dbReference type="PANTHER" id="PTHR28055:SF1">
    <property type="entry name" value="ALTERED INHERITANCE OF MITOCHONDRIA PROTEIN 41, MITOCHONDRIAL"/>
    <property type="match status" value="1"/>
</dbReference>
<evidence type="ECO:0000313" key="2">
    <source>
        <dbReference type="Proteomes" id="UP000445000"/>
    </source>
</evidence>
<keyword evidence="2" id="KW-1185">Reference proteome</keyword>
<protein>
    <submittedName>
        <fullName evidence="1">Aspartyl-tRNA amidotransferase subunit B</fullName>
    </submittedName>
</protein>
<dbReference type="InterPro" id="IPR019004">
    <property type="entry name" value="YqeY/Aim41"/>
</dbReference>
<dbReference type="GO" id="GO:0016740">
    <property type="term" value="F:transferase activity"/>
    <property type="evidence" value="ECO:0007669"/>
    <property type="project" value="UniProtKB-KW"/>
</dbReference>
<name>A0A829YD56_9GAMM</name>
<gene>
    <name evidence="1" type="ORF">GCM10011487_32170</name>
</gene>
<dbReference type="InterPro" id="IPR042184">
    <property type="entry name" value="YqeY/Aim41_N"/>
</dbReference>
<keyword evidence="1" id="KW-0808">Transferase</keyword>
<organism evidence="1 2">
    <name type="scientific">Steroidobacter agaridevorans</name>
    <dbReference type="NCBI Taxonomy" id="2695856"/>
    <lineage>
        <taxon>Bacteria</taxon>
        <taxon>Pseudomonadati</taxon>
        <taxon>Pseudomonadota</taxon>
        <taxon>Gammaproteobacteria</taxon>
        <taxon>Steroidobacterales</taxon>
        <taxon>Steroidobacteraceae</taxon>
        <taxon>Steroidobacter</taxon>
    </lineage>
</organism>
<reference evidence="2" key="1">
    <citation type="submission" date="2020-01" db="EMBL/GenBank/DDBJ databases">
        <title>'Steroidobacter agaridevorans' sp. nov., agar-degrading bacteria isolated from rhizosphere soils.</title>
        <authorList>
            <person name="Ikenaga M."/>
            <person name="Kataoka M."/>
            <person name="Murouchi A."/>
            <person name="Katsuragi S."/>
            <person name="Sakai M."/>
        </authorList>
    </citation>
    <scope>NUCLEOTIDE SEQUENCE [LARGE SCALE GENOMIC DNA]</scope>
    <source>
        <strain evidence="2">YU21-B</strain>
    </source>
</reference>
<evidence type="ECO:0000313" key="1">
    <source>
        <dbReference type="EMBL" id="GFE81217.1"/>
    </source>
</evidence>
<dbReference type="PANTHER" id="PTHR28055">
    <property type="entry name" value="ALTERED INHERITANCE OF MITOCHONDRIA PROTEIN 41, MITOCHONDRIAL"/>
    <property type="match status" value="1"/>
</dbReference>
<dbReference type="InterPro" id="IPR003789">
    <property type="entry name" value="Asn/Gln_tRNA_amidoTrase-B-like"/>
</dbReference>
<dbReference type="EMBL" id="BLJN01000003">
    <property type="protein sequence ID" value="GFE81217.1"/>
    <property type="molecule type" value="Genomic_DNA"/>
</dbReference>